<protein>
    <submittedName>
        <fullName evidence="11">Diguanylate cyclase with PAS/PAC sensor (Modular protein)</fullName>
    </submittedName>
</protein>
<feature type="domain" description="EAL" evidence="9">
    <location>
        <begin position="855"/>
        <end position="1108"/>
    </location>
</feature>
<dbReference type="InterPro" id="IPR000160">
    <property type="entry name" value="GGDEF_dom"/>
</dbReference>
<keyword evidence="4 6" id="KW-1133">Transmembrane helix</keyword>
<gene>
    <name evidence="11" type="ORF">MHPYR_180025</name>
</gene>
<dbReference type="Pfam" id="PF00990">
    <property type="entry name" value="GGDEF"/>
    <property type="match status" value="1"/>
</dbReference>
<accession>A0A1Y5P4X6</accession>
<dbReference type="PROSITE" id="PS50883">
    <property type="entry name" value="EAL"/>
    <property type="match status" value="1"/>
</dbReference>
<dbReference type="NCBIfam" id="TIGR00254">
    <property type="entry name" value="GGDEF"/>
    <property type="match status" value="1"/>
</dbReference>
<comment type="subcellular location">
    <subcellularLocation>
        <location evidence="1">Cell membrane</location>
        <topology evidence="1">Multi-pass membrane protein</topology>
    </subcellularLocation>
</comment>
<dbReference type="AlphaFoldDB" id="A0A1Y5P4X6"/>
<keyword evidence="2" id="KW-1003">Cell membrane</keyword>
<dbReference type="CDD" id="cd01949">
    <property type="entry name" value="GGDEF"/>
    <property type="match status" value="1"/>
</dbReference>
<dbReference type="SUPFAM" id="SSF141868">
    <property type="entry name" value="EAL domain-like"/>
    <property type="match status" value="1"/>
</dbReference>
<evidence type="ECO:0000313" key="11">
    <source>
        <dbReference type="EMBL" id="SBS73745.1"/>
    </source>
</evidence>
<dbReference type="NCBIfam" id="TIGR00229">
    <property type="entry name" value="sensory_box"/>
    <property type="match status" value="2"/>
</dbReference>
<dbReference type="PANTHER" id="PTHR44757:SF2">
    <property type="entry name" value="BIOFILM ARCHITECTURE MAINTENANCE PROTEIN MBAA"/>
    <property type="match status" value="1"/>
</dbReference>
<organism evidence="11">
    <name type="scientific">uncultured Mycobacterium sp</name>
    <dbReference type="NCBI Taxonomy" id="171292"/>
    <lineage>
        <taxon>Bacteria</taxon>
        <taxon>Bacillati</taxon>
        <taxon>Actinomycetota</taxon>
        <taxon>Actinomycetes</taxon>
        <taxon>Mycobacteriales</taxon>
        <taxon>Mycobacteriaceae</taxon>
        <taxon>Mycobacterium</taxon>
        <taxon>environmental samples</taxon>
    </lineage>
</organism>
<dbReference type="Gene3D" id="3.30.70.270">
    <property type="match status" value="1"/>
</dbReference>
<dbReference type="InterPro" id="IPR029787">
    <property type="entry name" value="Nucleotide_cyclase"/>
</dbReference>
<dbReference type="InterPro" id="IPR035919">
    <property type="entry name" value="EAL_sf"/>
</dbReference>
<dbReference type="PROSITE" id="PS50112">
    <property type="entry name" value="PAS"/>
    <property type="match status" value="2"/>
</dbReference>
<evidence type="ECO:0000259" key="9">
    <source>
        <dbReference type="PROSITE" id="PS50883"/>
    </source>
</evidence>
<dbReference type="InterPro" id="IPR000700">
    <property type="entry name" value="PAS-assoc_C"/>
</dbReference>
<dbReference type="GO" id="GO:0005886">
    <property type="term" value="C:plasma membrane"/>
    <property type="evidence" value="ECO:0007669"/>
    <property type="project" value="UniProtKB-SubCell"/>
</dbReference>
<evidence type="ECO:0000256" key="5">
    <source>
        <dbReference type="ARBA" id="ARBA00023136"/>
    </source>
</evidence>
<dbReference type="InterPro" id="IPR001610">
    <property type="entry name" value="PAC"/>
</dbReference>
<feature type="transmembrane region" description="Helical" evidence="6">
    <location>
        <begin position="59"/>
        <end position="78"/>
    </location>
</feature>
<dbReference type="InterPro" id="IPR007895">
    <property type="entry name" value="MASE1"/>
</dbReference>
<evidence type="ECO:0000259" key="7">
    <source>
        <dbReference type="PROSITE" id="PS50112"/>
    </source>
</evidence>
<keyword evidence="5 6" id="KW-0472">Membrane</keyword>
<dbReference type="PROSITE" id="PS50887">
    <property type="entry name" value="GGDEF"/>
    <property type="match status" value="1"/>
</dbReference>
<dbReference type="SMART" id="SM00091">
    <property type="entry name" value="PAS"/>
    <property type="match status" value="2"/>
</dbReference>
<dbReference type="Gene3D" id="3.20.20.450">
    <property type="entry name" value="EAL domain"/>
    <property type="match status" value="1"/>
</dbReference>
<feature type="transmembrane region" description="Helical" evidence="6">
    <location>
        <begin position="35"/>
        <end position="52"/>
    </location>
</feature>
<dbReference type="InterPro" id="IPR043128">
    <property type="entry name" value="Rev_trsase/Diguanyl_cyclase"/>
</dbReference>
<dbReference type="SUPFAM" id="SSF55785">
    <property type="entry name" value="PYP-like sensor domain (PAS domain)"/>
    <property type="match status" value="2"/>
</dbReference>
<feature type="transmembrane region" description="Helical" evidence="6">
    <location>
        <begin position="227"/>
        <end position="251"/>
    </location>
</feature>
<dbReference type="SUPFAM" id="SSF55073">
    <property type="entry name" value="Nucleotide cyclase"/>
    <property type="match status" value="1"/>
</dbReference>
<dbReference type="PANTHER" id="PTHR44757">
    <property type="entry name" value="DIGUANYLATE CYCLASE DGCP"/>
    <property type="match status" value="1"/>
</dbReference>
<dbReference type="Gene3D" id="3.30.450.20">
    <property type="entry name" value="PAS domain"/>
    <property type="match status" value="2"/>
</dbReference>
<sequence>MSRVVRSATVLCAFALAYSLSVVLGRATRLGGGEVALVWPAAAVAIIWLLAARNYGRRACLFNVAMLAALNFGANVATGAGLPLSAWFVLVNVALAVVTAAILTHRRDEVVLRDPADLARLVVAVTAGTICAATLATAYMGYVMHQPPWQTFAIFAVRNGATALLGVAVWLRVRDVTWKRPRASAAALVEALLVGAVVVSIFVWTFWLDTGVSLAFLTLLPAMWLALRYSTTVSTVFLLVAGVWIVYATLLDRGAFIVPNVQTRALLAQAMVGSLTAVVLTLSLYRDSRVRLVSQLKAARDQADRDSELFGAVLDSIHDSVLLIDPAGEVVLQNARASNSDIVGDVVSAARADNAGDAALGVAGNVPRDVVVAAEDSRVVELTTAPLVRQSLFQVVAFRDVTEERMNERALGEARDLFAGVLDAASEQAIIGTDQHGSITVFNNGAERLLGWTEPEMLGRTPMDFHSYTEVSARAAELGIPVGFEVFVHNVTPERAEIREWTYIRRDGSQMTVSLAVTQMVNEDGSCGGYIGVATDITEQVAAKEALAESEERFRLAFDTAPMGMFMFELKPRRDGRITRCNQAMADFLGRSTAEVLEIAVTELVEDNDNLGSPGLDLLVALQAGQQFEAETAFRRADGATVWGAVSASVIGPGGLGPYGICLVEDITSRKRVEAELHHLALHDQLTGLANRSLFVDQVEQALAAVDGADSSRVGLIFLDLDGFKTVNDTWGHAQGDDVLKAVAGRILASIRPGDAAARLGGDEFAVLCPGVADVTELDRVGRRIQESLHWPVVLADGTTYDQLSVSAGAVISQPGCTAESLLQRADMMMYQAKRSGKDRVAIGDPSQEAAMLRSLQLTRDLERALHLEQLNVHFQPIVNLRSGECVAAEALLRWKHPRWGLLTPEVFLDLAETSNQMPAIGRHVLNEACSQAAQWTGAMAGAAVHVNVSPRELMDSKFKVGVIDALRKSGLAPQRLVLELTESHAGQIAESARVDLADLRRIGLRIAIDDVGTGFSSLARIVALSLDILKIDKQFTGRLLDDVRCEAITRAVLGLGTSLGLAVIAEGIETWEQRDALVEWGCEFGQGFLFGDIASAFGEFPVRGIGRAN</sequence>
<dbReference type="Pfam" id="PF13426">
    <property type="entry name" value="PAS_9"/>
    <property type="match status" value="2"/>
</dbReference>
<feature type="transmembrane region" description="Helical" evidence="6">
    <location>
        <begin position="152"/>
        <end position="173"/>
    </location>
</feature>
<dbReference type="PROSITE" id="PS50113">
    <property type="entry name" value="PAC"/>
    <property type="match status" value="2"/>
</dbReference>
<dbReference type="InterPro" id="IPR000014">
    <property type="entry name" value="PAS"/>
</dbReference>
<evidence type="ECO:0000259" key="8">
    <source>
        <dbReference type="PROSITE" id="PS50113"/>
    </source>
</evidence>
<evidence type="ECO:0000256" key="1">
    <source>
        <dbReference type="ARBA" id="ARBA00004651"/>
    </source>
</evidence>
<evidence type="ECO:0000256" key="3">
    <source>
        <dbReference type="ARBA" id="ARBA00022692"/>
    </source>
</evidence>
<evidence type="ECO:0000259" key="10">
    <source>
        <dbReference type="PROSITE" id="PS50887"/>
    </source>
</evidence>
<dbReference type="Pfam" id="PF05231">
    <property type="entry name" value="MASE1"/>
    <property type="match status" value="1"/>
</dbReference>
<dbReference type="SMART" id="SM00086">
    <property type="entry name" value="PAC"/>
    <property type="match status" value="2"/>
</dbReference>
<name>A0A1Y5P4X6_9MYCO</name>
<dbReference type="CDD" id="cd01948">
    <property type="entry name" value="EAL"/>
    <property type="match status" value="1"/>
</dbReference>
<dbReference type="Pfam" id="PF00563">
    <property type="entry name" value="EAL"/>
    <property type="match status" value="1"/>
</dbReference>
<feature type="domain" description="GGDEF" evidence="10">
    <location>
        <begin position="712"/>
        <end position="846"/>
    </location>
</feature>
<feature type="transmembrane region" description="Helical" evidence="6">
    <location>
        <begin position="118"/>
        <end position="140"/>
    </location>
</feature>
<evidence type="ECO:0000256" key="2">
    <source>
        <dbReference type="ARBA" id="ARBA00022475"/>
    </source>
</evidence>
<feature type="transmembrane region" description="Helical" evidence="6">
    <location>
        <begin position="263"/>
        <end position="285"/>
    </location>
</feature>
<dbReference type="InterPro" id="IPR035965">
    <property type="entry name" value="PAS-like_dom_sf"/>
</dbReference>
<dbReference type="InterPro" id="IPR001633">
    <property type="entry name" value="EAL_dom"/>
</dbReference>
<feature type="domain" description="PAC" evidence="8">
    <location>
        <begin position="497"/>
        <end position="549"/>
    </location>
</feature>
<feature type="domain" description="PAS" evidence="7">
    <location>
        <begin position="550"/>
        <end position="609"/>
    </location>
</feature>
<feature type="transmembrane region" description="Helical" evidence="6">
    <location>
        <begin position="185"/>
        <end position="207"/>
    </location>
</feature>
<keyword evidence="3 6" id="KW-0812">Transmembrane</keyword>
<feature type="domain" description="PAS" evidence="7">
    <location>
        <begin position="414"/>
        <end position="461"/>
    </location>
</feature>
<feature type="domain" description="PAC" evidence="8">
    <location>
        <begin position="628"/>
        <end position="679"/>
    </location>
</feature>
<evidence type="ECO:0000256" key="6">
    <source>
        <dbReference type="SAM" id="Phobius"/>
    </source>
</evidence>
<dbReference type="SMART" id="SM00052">
    <property type="entry name" value="EAL"/>
    <property type="match status" value="1"/>
</dbReference>
<dbReference type="SMART" id="SM00267">
    <property type="entry name" value="GGDEF"/>
    <property type="match status" value="1"/>
</dbReference>
<reference evidence="11" key="1">
    <citation type="submission" date="2016-03" db="EMBL/GenBank/DDBJ databases">
        <authorList>
            <person name="Ploux O."/>
        </authorList>
    </citation>
    <scope>NUCLEOTIDE SEQUENCE</scope>
    <source>
        <strain evidence="11">UC10</strain>
    </source>
</reference>
<proteinExistence type="predicted"/>
<feature type="transmembrane region" description="Helical" evidence="6">
    <location>
        <begin position="84"/>
        <end position="106"/>
    </location>
</feature>
<dbReference type="CDD" id="cd00130">
    <property type="entry name" value="PAS"/>
    <property type="match status" value="2"/>
</dbReference>
<dbReference type="InterPro" id="IPR052155">
    <property type="entry name" value="Biofilm_reg_signaling"/>
</dbReference>
<dbReference type="EMBL" id="FLQS01000010">
    <property type="protein sequence ID" value="SBS73745.1"/>
    <property type="molecule type" value="Genomic_DNA"/>
</dbReference>
<evidence type="ECO:0000256" key="4">
    <source>
        <dbReference type="ARBA" id="ARBA00022989"/>
    </source>
</evidence>